<dbReference type="Proteomes" id="UP000034201">
    <property type="component" value="Unassembled WGS sequence"/>
</dbReference>
<comment type="caution">
    <text evidence="1">The sequence shown here is derived from an EMBL/GenBank/DDBJ whole genome shotgun (WGS) entry which is preliminary data.</text>
</comment>
<sequence length="131" mass="14766">MAVFAPIVRILVKLLETIFGHIDTSPNAPYEEALREGERPEIDVPVSSGKVNFAAEERRTEIIARLALSEEAITAGFLIQAREWAKRVKTEIPRIVPKFEKRIRIAITEIKSSGDMKILEVFIIDPKSSHT</sequence>
<gene>
    <name evidence="1" type="ORF">UY61_C0009G0024</name>
</gene>
<organism evidence="1 2">
    <name type="scientific">Candidatus Adlerbacteria bacterium GW2011_GWC1_50_9</name>
    <dbReference type="NCBI Taxonomy" id="1618608"/>
    <lineage>
        <taxon>Bacteria</taxon>
        <taxon>Candidatus Adleribacteriota</taxon>
    </lineage>
</organism>
<protein>
    <submittedName>
        <fullName evidence="1">Uncharacterized protein</fullName>
    </submittedName>
</protein>
<dbReference type="AlphaFoldDB" id="A0A0G1ZPG2"/>
<proteinExistence type="predicted"/>
<evidence type="ECO:0000313" key="1">
    <source>
        <dbReference type="EMBL" id="KKW21329.1"/>
    </source>
</evidence>
<accession>A0A0G1ZPG2</accession>
<dbReference type="EMBL" id="LCQQ01000009">
    <property type="protein sequence ID" value="KKW21329.1"/>
    <property type="molecule type" value="Genomic_DNA"/>
</dbReference>
<reference evidence="1 2" key="1">
    <citation type="journal article" date="2015" name="Nature">
        <title>rRNA introns, odd ribosomes, and small enigmatic genomes across a large radiation of phyla.</title>
        <authorList>
            <person name="Brown C.T."/>
            <person name="Hug L.A."/>
            <person name="Thomas B.C."/>
            <person name="Sharon I."/>
            <person name="Castelle C.J."/>
            <person name="Singh A."/>
            <person name="Wilkins M.J."/>
            <person name="Williams K.H."/>
            <person name="Banfield J.F."/>
        </authorList>
    </citation>
    <scope>NUCLEOTIDE SEQUENCE [LARGE SCALE GENOMIC DNA]</scope>
</reference>
<evidence type="ECO:0000313" key="2">
    <source>
        <dbReference type="Proteomes" id="UP000034201"/>
    </source>
</evidence>
<name>A0A0G1ZPG2_9BACT</name>